<dbReference type="PANTHER" id="PTHR16064">
    <property type="entry name" value="BTB POZ DOMAIN CONTAINING 7"/>
    <property type="match status" value="1"/>
</dbReference>
<keyword evidence="2" id="KW-0863">Zinc-finger</keyword>
<dbReference type="Proteomes" id="UP000886611">
    <property type="component" value="Unassembled WGS sequence"/>
</dbReference>
<feature type="non-terminal residue" evidence="7">
    <location>
        <position position="1"/>
    </location>
</feature>
<evidence type="ECO:0000259" key="6">
    <source>
        <dbReference type="PROSITE" id="PS51157"/>
    </source>
</evidence>
<dbReference type="SMART" id="SM00875">
    <property type="entry name" value="BACK"/>
    <property type="match status" value="1"/>
</dbReference>
<evidence type="ECO:0000256" key="3">
    <source>
        <dbReference type="ARBA" id="ARBA00022833"/>
    </source>
</evidence>
<dbReference type="GO" id="GO:0061138">
    <property type="term" value="P:morphogenesis of a branching epithelium"/>
    <property type="evidence" value="ECO:0007669"/>
    <property type="project" value="InterPro"/>
</dbReference>
<dbReference type="EMBL" id="JAATIS010008546">
    <property type="protein sequence ID" value="KAG2457718.1"/>
    <property type="molecule type" value="Genomic_DNA"/>
</dbReference>
<evidence type="ECO:0000313" key="8">
    <source>
        <dbReference type="Proteomes" id="UP000886611"/>
    </source>
</evidence>
<dbReference type="CDD" id="cd19677">
    <property type="entry name" value="UBR-box_UBR7"/>
    <property type="match status" value="1"/>
</dbReference>
<dbReference type="InterPro" id="IPR047936">
    <property type="entry name" value="BTBD7_BACK"/>
</dbReference>
<dbReference type="PANTHER" id="PTHR16064:SF3">
    <property type="entry name" value="BTB_POZ DOMAIN-CONTAINING PROTEIN 7"/>
    <property type="match status" value="1"/>
</dbReference>
<dbReference type="Pfam" id="PF02207">
    <property type="entry name" value="zf-UBR"/>
    <property type="match status" value="1"/>
</dbReference>
<evidence type="ECO:0000256" key="2">
    <source>
        <dbReference type="ARBA" id="ARBA00022771"/>
    </source>
</evidence>
<dbReference type="CDD" id="cd18489">
    <property type="entry name" value="BACK_BTBD7"/>
    <property type="match status" value="1"/>
</dbReference>
<protein>
    <submittedName>
        <fullName evidence="7">BTBD7 protein</fullName>
    </submittedName>
</protein>
<accession>A0A8X7WXL9</accession>
<proteinExistence type="predicted"/>
<dbReference type="PROSITE" id="PS51157">
    <property type="entry name" value="ZF_UBR"/>
    <property type="match status" value="1"/>
</dbReference>
<dbReference type="AlphaFoldDB" id="A0A8X7WXL9"/>
<feature type="domain" description="UBR-type" evidence="6">
    <location>
        <begin position="37"/>
        <end position="109"/>
    </location>
</feature>
<evidence type="ECO:0000256" key="4">
    <source>
        <dbReference type="PROSITE-ProRule" id="PRU00508"/>
    </source>
</evidence>
<feature type="zinc finger region" description="UBR-type" evidence="4">
    <location>
        <begin position="37"/>
        <end position="109"/>
    </location>
</feature>
<keyword evidence="1" id="KW-0479">Metal-binding</keyword>
<reference evidence="7 8" key="1">
    <citation type="journal article" date="2021" name="Cell">
        <title>Tracing the genetic footprints of vertebrate landing in non-teleost ray-finned fishes.</title>
        <authorList>
            <person name="Bi X."/>
            <person name="Wang K."/>
            <person name="Yang L."/>
            <person name="Pan H."/>
            <person name="Jiang H."/>
            <person name="Wei Q."/>
            <person name="Fang M."/>
            <person name="Yu H."/>
            <person name="Zhu C."/>
            <person name="Cai Y."/>
            <person name="He Y."/>
            <person name="Gan X."/>
            <person name="Zeng H."/>
            <person name="Yu D."/>
            <person name="Zhu Y."/>
            <person name="Jiang H."/>
            <person name="Qiu Q."/>
            <person name="Yang H."/>
            <person name="Zhang Y.E."/>
            <person name="Wang W."/>
            <person name="Zhu M."/>
            <person name="He S."/>
            <person name="Zhang G."/>
        </authorList>
    </citation>
    <scope>NUCLEOTIDE SEQUENCE [LARGE SCALE GENOMIC DNA]</scope>
    <source>
        <strain evidence="7">Bchr_013</strain>
    </source>
</reference>
<comment type="caution">
    <text evidence="7">The sequence shown here is derived from an EMBL/GenBank/DDBJ whole genome shotgun (WGS) entry which is preliminary data.</text>
</comment>
<dbReference type="Pfam" id="PF07707">
    <property type="entry name" value="BACK"/>
    <property type="match status" value="1"/>
</dbReference>
<dbReference type="InterPro" id="IPR047506">
    <property type="entry name" value="UBR7-like_UBR-box"/>
</dbReference>
<feature type="non-terminal residue" evidence="7">
    <location>
        <position position="646"/>
    </location>
</feature>
<dbReference type="InterPro" id="IPR011705">
    <property type="entry name" value="BACK"/>
</dbReference>
<keyword evidence="3" id="KW-0862">Zinc</keyword>
<keyword evidence="8" id="KW-1185">Reference proteome</keyword>
<dbReference type="InterPro" id="IPR003126">
    <property type="entry name" value="Znf_UBR"/>
</dbReference>
<dbReference type="SMART" id="SM00396">
    <property type="entry name" value="ZnF_UBR1"/>
    <property type="match status" value="1"/>
</dbReference>
<name>A0A8X7WXL9_POLSE</name>
<evidence type="ECO:0000256" key="5">
    <source>
        <dbReference type="SAM" id="MobiDB-lite"/>
    </source>
</evidence>
<organism evidence="7 8">
    <name type="scientific">Polypterus senegalus</name>
    <name type="common">Senegal bichir</name>
    <dbReference type="NCBI Taxonomy" id="55291"/>
    <lineage>
        <taxon>Eukaryota</taxon>
        <taxon>Metazoa</taxon>
        <taxon>Chordata</taxon>
        <taxon>Craniata</taxon>
        <taxon>Vertebrata</taxon>
        <taxon>Euteleostomi</taxon>
        <taxon>Actinopterygii</taxon>
        <taxon>Polypteriformes</taxon>
        <taxon>Polypteridae</taxon>
        <taxon>Polypterus</taxon>
    </lineage>
</organism>
<dbReference type="Gene3D" id="1.25.40.420">
    <property type="match status" value="1"/>
</dbReference>
<evidence type="ECO:0000256" key="1">
    <source>
        <dbReference type="ARBA" id="ARBA00022723"/>
    </source>
</evidence>
<dbReference type="InterPro" id="IPR042345">
    <property type="entry name" value="Btbd7"/>
</dbReference>
<dbReference type="GO" id="GO:0008270">
    <property type="term" value="F:zinc ion binding"/>
    <property type="evidence" value="ECO:0007669"/>
    <property type="project" value="UniProtKB-KW"/>
</dbReference>
<feature type="region of interest" description="Disordered" evidence="5">
    <location>
        <begin position="186"/>
        <end position="213"/>
    </location>
</feature>
<gene>
    <name evidence="7" type="primary">Btbd7_1</name>
    <name evidence="7" type="ORF">GTO96_0012347</name>
</gene>
<sequence length="646" mass="72045">MAANDGDEAVLSLVDVLEEDEALEDEACAVLGGSDPEKCSYPEGYVKRQALYACNTCTPKGSEPAGICLACSYKCHEGHDLFELYTKRNFRCDCGNSKFNGFECKLFPDKDKVNVNNKYNQNFFGLYCTCKRPYPDPEDEHLGAISAECTELQEMTCVSCMNKCPFLWYYAAHMAVSSTLLKEGIGGQDETEQARTKVTEEAQEEASTSTESQKEKFYADLEVPFLVDESDTVLAYENKGKIIQENDQENRDPLLAALSSMDRFQQLEMIHGCEDIIAESISLDTVITILNWSSQPYGSKWVSRQALHFLCEEFSQVMTSSVLYDLNKEHFLAAIQSDYLQASEQDILKYVVKWGEHQLMKKMAEREPNLLSGTAHSVNKRGVKRRDLDLEELKEMLSPLLPYVRIDHILPPNSEILGETMKRGLISTPPSDMLPTAEGGKSNAWLRQKSAGIYVRPRLFAPYVEEAKVSYSSPGHFCQLRWSKRIPPKSSCGRTVLFLGSHRAGKHRPPLFSFVWGGFLAVVPAYPPPAFPSTARQWCGVLKVLPMAVEAEERQGQLAKGVAGWRVLLVAQGVANNWQCHIHGPPRLLRRLTGQVRWVRVLMLFCSGLLGARGRTAGVGSEARAELVGNGTAISRAHLTSSLVRA</sequence>
<evidence type="ECO:0000313" key="7">
    <source>
        <dbReference type="EMBL" id="KAG2457718.1"/>
    </source>
</evidence>